<proteinExistence type="predicted"/>
<keyword evidence="2" id="KW-1185">Reference proteome</keyword>
<dbReference type="RefSeq" id="XP_060296087.1">
    <property type="nucleotide sequence ID" value="XM_060437890.1"/>
</dbReference>
<dbReference type="AlphaFoldDB" id="A0AA40AK08"/>
<name>A0AA40AK08_9PEZI</name>
<comment type="caution">
    <text evidence="1">The sequence shown here is derived from an EMBL/GenBank/DDBJ whole genome shotgun (WGS) entry which is preliminary data.</text>
</comment>
<organism evidence="1 2">
    <name type="scientific">Lasiosphaeria miniovina</name>
    <dbReference type="NCBI Taxonomy" id="1954250"/>
    <lineage>
        <taxon>Eukaryota</taxon>
        <taxon>Fungi</taxon>
        <taxon>Dikarya</taxon>
        <taxon>Ascomycota</taxon>
        <taxon>Pezizomycotina</taxon>
        <taxon>Sordariomycetes</taxon>
        <taxon>Sordariomycetidae</taxon>
        <taxon>Sordariales</taxon>
        <taxon>Lasiosphaeriaceae</taxon>
        <taxon>Lasiosphaeria</taxon>
    </lineage>
</organism>
<reference evidence="1" key="1">
    <citation type="submission" date="2023-06" db="EMBL/GenBank/DDBJ databases">
        <title>Genome-scale phylogeny and comparative genomics of the fungal order Sordariales.</title>
        <authorList>
            <consortium name="Lawrence Berkeley National Laboratory"/>
            <person name="Hensen N."/>
            <person name="Bonometti L."/>
            <person name="Westerberg I."/>
            <person name="Brannstrom I.O."/>
            <person name="Guillou S."/>
            <person name="Cros-Aarteil S."/>
            <person name="Calhoun S."/>
            <person name="Haridas S."/>
            <person name="Kuo A."/>
            <person name="Mondo S."/>
            <person name="Pangilinan J."/>
            <person name="Riley R."/>
            <person name="LaButti K."/>
            <person name="Andreopoulos B."/>
            <person name="Lipzen A."/>
            <person name="Chen C."/>
            <person name="Yanf M."/>
            <person name="Daum C."/>
            <person name="Ng V."/>
            <person name="Clum A."/>
            <person name="Steindorff A."/>
            <person name="Ohm R."/>
            <person name="Martin F."/>
            <person name="Silar P."/>
            <person name="Natvig D."/>
            <person name="Lalanne C."/>
            <person name="Gautier V."/>
            <person name="Ament-velasquez S.L."/>
            <person name="Kruys A."/>
            <person name="Hutchinson M.I."/>
            <person name="Powell A.J."/>
            <person name="Barry K."/>
            <person name="Miller A.N."/>
            <person name="Grigoriev I.V."/>
            <person name="Debuchy R."/>
            <person name="Gladieux P."/>
            <person name="Thoren M.H."/>
            <person name="Johannesson H."/>
        </authorList>
    </citation>
    <scope>NUCLEOTIDE SEQUENCE</scope>
    <source>
        <strain evidence="1">SMH2392-1A</strain>
    </source>
</reference>
<dbReference type="GeneID" id="85321160"/>
<sequence>MVREKQLEEAGAPKPTLSEQQIRHRIEVGCSPNYHGDPDNEGNMSADIPDELNCSFWLTNLPPYATVNMLLGKIRDVGRIYAVSISKPDLEKGHLTCAAKLVFFSVADATRFLGRYPKYGSEGLVMDRYRAMISRNRTRAAEKGHLPVEHTRAIIITGPKDVVNERTIMAFLKPKFVFVMDEVTYLVQGKSINIMEWRFGSYRCQSNAAYNALSSDAGMRKAGVTVKYTCDPCDVIVRDPAVERLLKRTGAFPPLFDADLYD</sequence>
<dbReference type="Proteomes" id="UP001172101">
    <property type="component" value="Unassembled WGS sequence"/>
</dbReference>
<gene>
    <name evidence="1" type="ORF">B0T26DRAFT_647367</name>
</gene>
<accession>A0AA40AK08</accession>
<protein>
    <submittedName>
        <fullName evidence="1">Uncharacterized protein</fullName>
    </submittedName>
</protein>
<evidence type="ECO:0000313" key="2">
    <source>
        <dbReference type="Proteomes" id="UP001172101"/>
    </source>
</evidence>
<dbReference type="EMBL" id="JAUIRO010000004">
    <property type="protein sequence ID" value="KAK0717294.1"/>
    <property type="molecule type" value="Genomic_DNA"/>
</dbReference>
<evidence type="ECO:0000313" key="1">
    <source>
        <dbReference type="EMBL" id="KAK0717294.1"/>
    </source>
</evidence>